<evidence type="ECO:0000313" key="7">
    <source>
        <dbReference type="EMBL" id="KRL55360.1"/>
    </source>
</evidence>
<dbReference type="Proteomes" id="UP000051697">
    <property type="component" value="Unassembled WGS sequence"/>
</dbReference>
<keyword evidence="4" id="KW-0862">Zinc</keyword>
<dbReference type="PANTHER" id="PTHR10201">
    <property type="entry name" value="MATRIX METALLOPROTEINASE"/>
    <property type="match status" value="1"/>
</dbReference>
<dbReference type="STRING" id="1423778.FC70_GL000956"/>
<gene>
    <name evidence="7" type="ORF">FC70_GL000956</name>
</gene>
<dbReference type="GO" id="GO:0004222">
    <property type="term" value="F:metalloendopeptidase activity"/>
    <property type="evidence" value="ECO:0007669"/>
    <property type="project" value="InterPro"/>
</dbReference>
<evidence type="ECO:0000313" key="8">
    <source>
        <dbReference type="Proteomes" id="UP000051697"/>
    </source>
</evidence>
<dbReference type="SUPFAM" id="SSF55486">
    <property type="entry name" value="Metalloproteases ('zincins'), catalytic domain"/>
    <property type="match status" value="1"/>
</dbReference>
<dbReference type="EMBL" id="AZFE01000031">
    <property type="protein sequence ID" value="KRL55360.1"/>
    <property type="molecule type" value="Genomic_DNA"/>
</dbReference>
<keyword evidence="3" id="KW-0378">Hydrolase</keyword>
<dbReference type="InterPro" id="IPR024079">
    <property type="entry name" value="MetalloPept_cat_dom_sf"/>
</dbReference>
<feature type="domain" description="Peptidase metallopeptidase" evidence="6">
    <location>
        <begin position="72"/>
        <end position="224"/>
    </location>
</feature>
<keyword evidence="8" id="KW-1185">Reference proteome</keyword>
<keyword evidence="1" id="KW-0645">Protease</keyword>
<dbReference type="Pfam" id="PF00413">
    <property type="entry name" value="Peptidase_M10"/>
    <property type="match status" value="1"/>
</dbReference>
<accession>A0A0R1RE77</accession>
<evidence type="ECO:0000259" key="6">
    <source>
        <dbReference type="SMART" id="SM00235"/>
    </source>
</evidence>
<organism evidence="7 8">
    <name type="scientific">Paucilactobacillus oligofermentans DSM 15707 = LMG 22743</name>
    <dbReference type="NCBI Taxonomy" id="1423778"/>
    <lineage>
        <taxon>Bacteria</taxon>
        <taxon>Bacillati</taxon>
        <taxon>Bacillota</taxon>
        <taxon>Bacilli</taxon>
        <taxon>Lactobacillales</taxon>
        <taxon>Lactobacillaceae</taxon>
        <taxon>Paucilactobacillus</taxon>
    </lineage>
</organism>
<dbReference type="GO" id="GO:0008270">
    <property type="term" value="F:zinc ion binding"/>
    <property type="evidence" value="ECO:0007669"/>
    <property type="project" value="InterPro"/>
</dbReference>
<sequence>MSIVLGFIFLPTITNDNTELGQNVAQINKQINTVIDDLKEKVGFAGLINQNSVASSNQAGVNETPIETNVQGKTLATTYYYHYDENVSQAVKDQFNQAIKIYNQTGIVKLVSGTGTSQQNQIKFSVYRKTMTTSSLQNSIELGHGGPAIIERTGWGAYTANHAIASLNIKYTNSIKLSVAVHELGHALGLDHSNDIQSVMYPTDQGKTALTDADINALKAIYSSY</sequence>
<evidence type="ECO:0000256" key="2">
    <source>
        <dbReference type="ARBA" id="ARBA00022723"/>
    </source>
</evidence>
<protein>
    <submittedName>
        <fullName evidence="7">Putative extracellular zinc metalloproteinase (Putative)</fullName>
    </submittedName>
</protein>
<evidence type="ECO:0000256" key="5">
    <source>
        <dbReference type="ARBA" id="ARBA00023049"/>
    </source>
</evidence>
<reference evidence="7 8" key="1">
    <citation type="journal article" date="2015" name="Genome Announc.">
        <title>Expanding the biotechnology potential of lactobacilli through comparative genomics of 213 strains and associated genera.</title>
        <authorList>
            <person name="Sun Z."/>
            <person name="Harris H.M."/>
            <person name="McCann A."/>
            <person name="Guo C."/>
            <person name="Argimon S."/>
            <person name="Zhang W."/>
            <person name="Yang X."/>
            <person name="Jeffery I.B."/>
            <person name="Cooney J.C."/>
            <person name="Kagawa T.F."/>
            <person name="Liu W."/>
            <person name="Song Y."/>
            <person name="Salvetti E."/>
            <person name="Wrobel A."/>
            <person name="Rasinkangas P."/>
            <person name="Parkhill J."/>
            <person name="Rea M.C."/>
            <person name="O'Sullivan O."/>
            <person name="Ritari J."/>
            <person name="Douillard F.P."/>
            <person name="Paul Ross R."/>
            <person name="Yang R."/>
            <person name="Briner A.E."/>
            <person name="Felis G.E."/>
            <person name="de Vos W.M."/>
            <person name="Barrangou R."/>
            <person name="Klaenhammer T.R."/>
            <person name="Caufield P.W."/>
            <person name="Cui Y."/>
            <person name="Zhang H."/>
            <person name="O'Toole P.W."/>
        </authorList>
    </citation>
    <scope>NUCLEOTIDE SEQUENCE [LARGE SCALE GENOMIC DNA]</scope>
    <source>
        <strain evidence="7 8">DSM 15707</strain>
    </source>
</reference>
<dbReference type="Gene3D" id="3.40.390.10">
    <property type="entry name" value="Collagenase (Catalytic Domain)"/>
    <property type="match status" value="1"/>
</dbReference>
<dbReference type="PATRIC" id="fig|1423778.4.peg.989"/>
<dbReference type="GO" id="GO:0031012">
    <property type="term" value="C:extracellular matrix"/>
    <property type="evidence" value="ECO:0007669"/>
    <property type="project" value="InterPro"/>
</dbReference>
<proteinExistence type="predicted"/>
<name>A0A0R1RE77_9LACO</name>
<dbReference type="InterPro" id="IPR001818">
    <property type="entry name" value="Pept_M10_metallopeptidase"/>
</dbReference>
<dbReference type="SMART" id="SM00235">
    <property type="entry name" value="ZnMc"/>
    <property type="match status" value="1"/>
</dbReference>
<evidence type="ECO:0000256" key="3">
    <source>
        <dbReference type="ARBA" id="ARBA00022801"/>
    </source>
</evidence>
<keyword evidence="2" id="KW-0479">Metal-binding</keyword>
<dbReference type="InterPro" id="IPR006026">
    <property type="entry name" value="Peptidase_Metallo"/>
</dbReference>
<comment type="caution">
    <text evidence="7">The sequence shown here is derived from an EMBL/GenBank/DDBJ whole genome shotgun (WGS) entry which is preliminary data.</text>
</comment>
<keyword evidence="5" id="KW-0482">Metalloprotease</keyword>
<evidence type="ECO:0000256" key="4">
    <source>
        <dbReference type="ARBA" id="ARBA00022833"/>
    </source>
</evidence>
<evidence type="ECO:0000256" key="1">
    <source>
        <dbReference type="ARBA" id="ARBA00022670"/>
    </source>
</evidence>
<dbReference type="GO" id="GO:0006508">
    <property type="term" value="P:proteolysis"/>
    <property type="evidence" value="ECO:0007669"/>
    <property type="project" value="UniProtKB-KW"/>
</dbReference>
<dbReference type="PANTHER" id="PTHR10201:SF323">
    <property type="entry name" value="MATRIX METALLOPROTEINASE-21"/>
    <property type="match status" value="1"/>
</dbReference>
<dbReference type="AlphaFoldDB" id="A0A0R1RE77"/>